<gene>
    <name evidence="2" type="ORF">Plo01_72620</name>
</gene>
<sequence>MDSPADYPLALAAEDFAPVALTTAGVLFLTRYTGPRHAPGVAAAAVLIGAGGLGKAVWKLVVALDGPDLPWLEALLFPLLTLGFGVLAWVLSAVRAGAAPRWVRLLVPGLTLACSLGAVLAGRTIPLLVSVSVFATLCGVHLIVAARRRGDLTAAGLFGVQLLGFFVLSPLAARPDQTVALQWAEQLCNTAAQAAFAVAAFRLGRTRNRSEVLR</sequence>
<comment type="caution">
    <text evidence="2">The sequence shown here is derived from an EMBL/GenBank/DDBJ whole genome shotgun (WGS) entry which is preliminary data.</text>
</comment>
<feature type="transmembrane region" description="Helical" evidence="1">
    <location>
        <begin position="70"/>
        <end position="90"/>
    </location>
</feature>
<feature type="transmembrane region" description="Helical" evidence="1">
    <location>
        <begin position="102"/>
        <end position="121"/>
    </location>
</feature>
<proteinExistence type="predicted"/>
<keyword evidence="1" id="KW-0812">Transmembrane</keyword>
<dbReference type="EMBL" id="BOOH01000065">
    <property type="protein sequence ID" value="GIH80833.1"/>
    <property type="molecule type" value="Genomic_DNA"/>
</dbReference>
<feature type="transmembrane region" description="Helical" evidence="1">
    <location>
        <begin position="41"/>
        <end position="58"/>
    </location>
</feature>
<evidence type="ECO:0000256" key="1">
    <source>
        <dbReference type="SAM" id="Phobius"/>
    </source>
</evidence>
<reference evidence="2 3" key="1">
    <citation type="submission" date="2021-01" db="EMBL/GenBank/DDBJ databases">
        <title>Whole genome shotgun sequence of Planobispora longispora NBRC 13918.</title>
        <authorList>
            <person name="Komaki H."/>
            <person name="Tamura T."/>
        </authorList>
    </citation>
    <scope>NUCLEOTIDE SEQUENCE [LARGE SCALE GENOMIC DNA]</scope>
    <source>
        <strain evidence="2 3">NBRC 13918</strain>
    </source>
</reference>
<keyword evidence="1" id="KW-1133">Transmembrane helix</keyword>
<protein>
    <submittedName>
        <fullName evidence="2">Uncharacterized protein</fullName>
    </submittedName>
</protein>
<dbReference type="Proteomes" id="UP000616724">
    <property type="component" value="Unassembled WGS sequence"/>
</dbReference>
<organism evidence="2 3">
    <name type="scientific">Planobispora longispora</name>
    <dbReference type="NCBI Taxonomy" id="28887"/>
    <lineage>
        <taxon>Bacteria</taxon>
        <taxon>Bacillati</taxon>
        <taxon>Actinomycetota</taxon>
        <taxon>Actinomycetes</taxon>
        <taxon>Streptosporangiales</taxon>
        <taxon>Streptosporangiaceae</taxon>
        <taxon>Planobispora</taxon>
    </lineage>
</organism>
<dbReference type="AlphaFoldDB" id="A0A8J3RZ97"/>
<feature type="transmembrane region" description="Helical" evidence="1">
    <location>
        <begin position="16"/>
        <end position="34"/>
    </location>
</feature>
<dbReference type="RefSeq" id="WP_203895253.1">
    <property type="nucleotide sequence ID" value="NZ_BOOH01000065.1"/>
</dbReference>
<accession>A0A8J3RZ97</accession>
<evidence type="ECO:0000313" key="2">
    <source>
        <dbReference type="EMBL" id="GIH80833.1"/>
    </source>
</evidence>
<evidence type="ECO:0000313" key="3">
    <source>
        <dbReference type="Proteomes" id="UP000616724"/>
    </source>
</evidence>
<keyword evidence="3" id="KW-1185">Reference proteome</keyword>
<feature type="transmembrane region" description="Helical" evidence="1">
    <location>
        <begin position="127"/>
        <end position="145"/>
    </location>
</feature>
<feature type="transmembrane region" description="Helical" evidence="1">
    <location>
        <begin position="152"/>
        <end position="171"/>
    </location>
</feature>
<name>A0A8J3RZ97_9ACTN</name>
<keyword evidence="1" id="KW-0472">Membrane</keyword>